<dbReference type="Gene3D" id="3.30.200.20">
    <property type="entry name" value="Phosphorylase Kinase, domain 1"/>
    <property type="match status" value="1"/>
</dbReference>
<proteinExistence type="predicted"/>
<dbReference type="KEGG" id="scu:SCE1572_16165"/>
<evidence type="ECO:0000313" key="5">
    <source>
        <dbReference type="Proteomes" id="UP000014803"/>
    </source>
</evidence>
<dbReference type="GO" id="GO:0005737">
    <property type="term" value="C:cytoplasm"/>
    <property type="evidence" value="ECO:0007669"/>
    <property type="project" value="TreeGrafter"/>
</dbReference>
<dbReference type="Gene3D" id="1.10.510.10">
    <property type="entry name" value="Transferase(Phosphotransferase) domain 1"/>
    <property type="match status" value="1"/>
</dbReference>
<dbReference type="GO" id="GO:0004672">
    <property type="term" value="F:protein kinase activity"/>
    <property type="evidence" value="ECO:0007669"/>
    <property type="project" value="InterPro"/>
</dbReference>
<dbReference type="InterPro" id="IPR008271">
    <property type="entry name" value="Ser/Thr_kinase_AS"/>
</dbReference>
<dbReference type="InterPro" id="IPR000719">
    <property type="entry name" value="Prot_kinase_dom"/>
</dbReference>
<feature type="domain" description="Protein kinase" evidence="3">
    <location>
        <begin position="50"/>
        <end position="309"/>
    </location>
</feature>
<dbReference type="PATRIC" id="fig|1254432.3.peg.3638"/>
<dbReference type="PROSITE" id="PS50011">
    <property type="entry name" value="PROTEIN_KINASE_DOM"/>
    <property type="match status" value="1"/>
</dbReference>
<evidence type="ECO:0000256" key="1">
    <source>
        <dbReference type="ARBA" id="ARBA00022741"/>
    </source>
</evidence>
<dbReference type="PROSITE" id="PS00108">
    <property type="entry name" value="PROTEIN_KINASE_ST"/>
    <property type="match status" value="1"/>
</dbReference>
<dbReference type="eggNOG" id="COG0515">
    <property type="taxonomic scope" value="Bacteria"/>
</dbReference>
<dbReference type="Pfam" id="PF00069">
    <property type="entry name" value="Pkinase"/>
    <property type="match status" value="1"/>
</dbReference>
<dbReference type="SUPFAM" id="SSF56112">
    <property type="entry name" value="Protein kinase-like (PK-like)"/>
    <property type="match status" value="1"/>
</dbReference>
<gene>
    <name evidence="4" type="ORF">SCE1572_16165</name>
</gene>
<keyword evidence="1" id="KW-0547">Nucleotide-binding</keyword>
<dbReference type="Proteomes" id="UP000014803">
    <property type="component" value="Chromosome"/>
</dbReference>
<dbReference type="InterPro" id="IPR027417">
    <property type="entry name" value="P-loop_NTPase"/>
</dbReference>
<sequence>MQSALRTSLVLPIDPARRSASIDDCLDASDSGADNARAKMRVGDVLEGRFTLDARAGSGGMGEVFRARDDATGQAVAVKVMLARHTAERARFEREVRVLSELSHPAIVQFVAHGETPDGEPYLAMEWLEGEDLRARLARGMLGVDESVALAARVAAALGTAHARGVVHRDLKPSNLFLPAGDVALVKVLDFGIAHLGDVTRLTRTGAILGTPGYMAPEQAGGAGALDARADVFALGCVLYECLTGTPAFAGERLMAVLAKICCEEPPRVAALRAGVPPALDALVARMLAKQPDRRPRDGASVAAELSALAGDPSGAHADPAGHSTLALAGERRVVSVVMLGRESPLWLDATEPLGPNSTLEPEEDELRDTAASFGGRLDVLADGSAAVTLSGDFVATDLAARAARCALTLHGIHPSRPMAVATGRSEGAGMRPLGDVIDRAARLVARRGPGAQPVVLDDLTAGLLDARFEVAAGEAGYELLREHDVVTGSRTLLGKRTACVGRARELAVMAGLLSECVDEPVARAVLVTAPAGVGKSRLCHEFLRAARARGAPIEVWIGRGDALRGGQAFGALGQALRGTCEIREDDPPEARRDKLRARVARRVTQADRARVTWFLGELAGAAFPDDESAPLRAARAKAELMSEQVRRAWEDFLLAECAAGPVLLALDDLHWADHATVRLVDAALRVAKDLPFLVLASARPEVHERFPRLWAERELQEIRLGALTPKASEQLVRQVLGDAVPAETVRRLVSRSRGHAFYLEELIRAVAEGRDTLPETVAAMVQAWIERFEPEARRLLRTASVFGEVFWPGAVASLLGGEPDAGDVGSGLAARIDQLVQQEALVRRPESRFAGEPELAFRHALLAEGAYAMLTDEDRTLGHRLAGAWLEERGESAPVVLAEHFERGGEPVRAADLYRRAADQAVRLGTMEAAIVYAHRGLACAPSDELRLALLDVLWEAYLWSREHAHPQVTRDAEQMMSLATPGSGLWMRGALLKLFALLAARQPEAFTATLHAVRAVEPLPDAAAAVADTLYMGVAYLLFQGQLRVAEPFLRWLEDIVEPVAESAPRARGFRDMARSFYAMYADEDPWSGVEWAEAALEGFERGGSLVDVAHARTLVAAGLWFLGARARGAQILRDTPPCTDEDVWLAVANRSMFLGEILIDQGAIEEGRLIAEGIIEAGRARRVAPYEGMGRRLLSYALFHRGDLEAAEREALTALGMPSTTPGERAVLKRTLAAVRLAQGRVAEALADAEEAMAGYEALRMFFAKGSLARLIHAEALMAVADQQRALAAIAEARARLLANAAKIGDPELRRSFLEDIRENARTLELARAWLGDA</sequence>
<dbReference type="InterPro" id="IPR041664">
    <property type="entry name" value="AAA_16"/>
</dbReference>
<dbReference type="SUPFAM" id="SSF52540">
    <property type="entry name" value="P-loop containing nucleoside triphosphate hydrolases"/>
    <property type="match status" value="1"/>
</dbReference>
<protein>
    <recommendedName>
        <fullName evidence="3">Protein kinase domain-containing protein</fullName>
    </recommendedName>
</protein>
<name>S4XRU2_SORCE</name>
<dbReference type="GO" id="GO:0004016">
    <property type="term" value="F:adenylate cyclase activity"/>
    <property type="evidence" value="ECO:0007669"/>
    <property type="project" value="TreeGrafter"/>
</dbReference>
<dbReference type="Pfam" id="PF13191">
    <property type="entry name" value="AAA_16"/>
    <property type="match status" value="1"/>
</dbReference>
<reference evidence="4 5" key="1">
    <citation type="journal article" date="2013" name="Sci. Rep.">
        <title>Extraordinary expansion of a Sorangium cellulosum genome from an alkaline milieu.</title>
        <authorList>
            <person name="Han K."/>
            <person name="Li Z.F."/>
            <person name="Peng R."/>
            <person name="Zhu L.P."/>
            <person name="Zhou T."/>
            <person name="Wang L.G."/>
            <person name="Li S.G."/>
            <person name="Zhang X.B."/>
            <person name="Hu W."/>
            <person name="Wu Z.H."/>
            <person name="Qin N."/>
            <person name="Li Y.Z."/>
        </authorList>
    </citation>
    <scope>NUCLEOTIDE SEQUENCE [LARGE SCALE GENOMIC DNA]</scope>
    <source>
        <strain evidence="4 5">So0157-2</strain>
    </source>
</reference>
<keyword evidence="2" id="KW-0067">ATP-binding</keyword>
<evidence type="ECO:0000256" key="2">
    <source>
        <dbReference type="ARBA" id="ARBA00022840"/>
    </source>
</evidence>
<dbReference type="SMART" id="SM00220">
    <property type="entry name" value="S_TKc"/>
    <property type="match status" value="1"/>
</dbReference>
<evidence type="ECO:0000259" key="3">
    <source>
        <dbReference type="PROSITE" id="PS50011"/>
    </source>
</evidence>
<dbReference type="EMBL" id="CP003969">
    <property type="protein sequence ID" value="AGP35902.1"/>
    <property type="molecule type" value="Genomic_DNA"/>
</dbReference>
<dbReference type="STRING" id="1254432.SCE1572_16165"/>
<dbReference type="GO" id="GO:0005524">
    <property type="term" value="F:ATP binding"/>
    <property type="evidence" value="ECO:0007669"/>
    <property type="project" value="UniProtKB-KW"/>
</dbReference>
<dbReference type="eggNOG" id="COG2909">
    <property type="taxonomic scope" value="Bacteria"/>
</dbReference>
<dbReference type="CDD" id="cd14014">
    <property type="entry name" value="STKc_PknB_like"/>
    <property type="match status" value="1"/>
</dbReference>
<dbReference type="HOGENOM" id="CLU_006367_0_0_7"/>
<organism evidence="4 5">
    <name type="scientific">Sorangium cellulosum So0157-2</name>
    <dbReference type="NCBI Taxonomy" id="1254432"/>
    <lineage>
        <taxon>Bacteria</taxon>
        <taxon>Pseudomonadati</taxon>
        <taxon>Myxococcota</taxon>
        <taxon>Polyangia</taxon>
        <taxon>Polyangiales</taxon>
        <taxon>Polyangiaceae</taxon>
        <taxon>Sorangium</taxon>
    </lineage>
</organism>
<evidence type="ECO:0000313" key="4">
    <source>
        <dbReference type="EMBL" id="AGP35902.1"/>
    </source>
</evidence>
<dbReference type="PANTHER" id="PTHR16305">
    <property type="entry name" value="TESTICULAR SOLUBLE ADENYLYL CYCLASE"/>
    <property type="match status" value="1"/>
</dbReference>
<accession>S4XRU2</accession>
<dbReference type="PANTHER" id="PTHR16305:SF28">
    <property type="entry name" value="GUANYLATE CYCLASE DOMAIN-CONTAINING PROTEIN"/>
    <property type="match status" value="1"/>
</dbReference>
<dbReference type="InterPro" id="IPR011009">
    <property type="entry name" value="Kinase-like_dom_sf"/>
</dbReference>